<organism evidence="8 9">
    <name type="scientific">Aquabacterium soli</name>
    <dbReference type="NCBI Taxonomy" id="2493092"/>
    <lineage>
        <taxon>Bacteria</taxon>
        <taxon>Pseudomonadati</taxon>
        <taxon>Pseudomonadota</taxon>
        <taxon>Betaproteobacteria</taxon>
        <taxon>Burkholderiales</taxon>
        <taxon>Aquabacterium</taxon>
    </lineage>
</organism>
<feature type="region of interest" description="Disordered" evidence="6">
    <location>
        <begin position="259"/>
        <end position="305"/>
    </location>
</feature>
<evidence type="ECO:0000313" key="8">
    <source>
        <dbReference type="EMBL" id="RRS01173.1"/>
    </source>
</evidence>
<feature type="transmembrane region" description="Helical" evidence="7">
    <location>
        <begin position="49"/>
        <end position="70"/>
    </location>
</feature>
<evidence type="ECO:0000256" key="4">
    <source>
        <dbReference type="ARBA" id="ARBA00022989"/>
    </source>
</evidence>
<comment type="subcellular location">
    <subcellularLocation>
        <location evidence="1">Membrane</location>
        <topology evidence="1">Single-pass membrane protein</topology>
    </subcellularLocation>
</comment>
<feature type="compositionally biased region" description="Basic and acidic residues" evidence="6">
    <location>
        <begin position="129"/>
        <end position="142"/>
    </location>
</feature>
<sequence>MTEVNNNIIEPDDPSALNAPVAQETLPPSENIVSVNRTGKSDNKFAKGMFFLVVGSILVGLLAWMSQSWLNTQKAHLRASAAPKSAEDTSQVFNPEKTGSGLPKPKLGADSGQTPPSQVAAASGVQPGQHREDGLRPLRGADGKVMVNPQGQAMAVDKDGNVVTVPAIDAQMEGSAQGGRKPLPGEAGGQAQAQAGGGQNAQAKPASRFGGSLFVGAAPKASPVNASGGNTSSSPTTIEQLQAKQIEQTQQLANSLRGLGLMGGQGASTSTPSSPPTGATPAPYPGAALNTPPDQARPGTIGSTLYSSSTPTAIARQFPDQNLVLPKGRTADCILTGRIMDEVPGFTTCVLATNLYGDNGKVLLLERGSELAGEYGVTNQLGLERLFVTWTRAKTKNGVDIDLSSPGSDRLGTSGLPGHLDNRWGARIGAAFLVSLVKDITVAVINNQQKENNANGTSVNVTTPTGQNTINASAGLAEEIIKQTIRVRPRLTINEGERISITVARDLDFSSVYALQMAGRGGSAKVAAK</sequence>
<evidence type="ECO:0000256" key="6">
    <source>
        <dbReference type="SAM" id="MobiDB-lite"/>
    </source>
</evidence>
<feature type="region of interest" description="Disordered" evidence="6">
    <location>
        <begin position="1"/>
        <end position="21"/>
    </location>
</feature>
<proteinExistence type="inferred from homology"/>
<dbReference type="OrthoDB" id="9766860at2"/>
<keyword evidence="4 7" id="KW-1133">Transmembrane helix</keyword>
<evidence type="ECO:0000256" key="5">
    <source>
        <dbReference type="ARBA" id="ARBA00023136"/>
    </source>
</evidence>
<evidence type="ECO:0000256" key="2">
    <source>
        <dbReference type="ARBA" id="ARBA00010265"/>
    </source>
</evidence>
<evidence type="ECO:0000256" key="3">
    <source>
        <dbReference type="ARBA" id="ARBA00022692"/>
    </source>
</evidence>
<dbReference type="Pfam" id="PF03743">
    <property type="entry name" value="TrbI"/>
    <property type="match status" value="1"/>
</dbReference>
<protein>
    <submittedName>
        <fullName evidence="8">TrbI/VirB10 family protein</fullName>
    </submittedName>
</protein>
<comment type="similarity">
    <text evidence="2">Belongs to the TrbI/VirB10 family.</text>
</comment>
<dbReference type="Gene3D" id="2.40.128.260">
    <property type="entry name" value="Type IV secretion system, VirB10/TraB/TrbI"/>
    <property type="match status" value="2"/>
</dbReference>
<gene>
    <name evidence="8" type="ORF">EIP75_21600</name>
</gene>
<dbReference type="InterPro" id="IPR042217">
    <property type="entry name" value="T4SS_VirB10/TrbI"/>
</dbReference>
<dbReference type="GO" id="GO:0016020">
    <property type="term" value="C:membrane"/>
    <property type="evidence" value="ECO:0007669"/>
    <property type="project" value="UniProtKB-SubCell"/>
</dbReference>
<dbReference type="Proteomes" id="UP000269265">
    <property type="component" value="Unassembled WGS sequence"/>
</dbReference>
<dbReference type="CDD" id="cd16429">
    <property type="entry name" value="VirB10"/>
    <property type="match status" value="1"/>
</dbReference>
<keyword evidence="5 7" id="KW-0472">Membrane</keyword>
<evidence type="ECO:0000313" key="9">
    <source>
        <dbReference type="Proteomes" id="UP000269265"/>
    </source>
</evidence>
<dbReference type="InterPro" id="IPR005498">
    <property type="entry name" value="T4SS_VirB10/TraB/TrbI"/>
</dbReference>
<dbReference type="RefSeq" id="WP_125245273.1">
    <property type="nucleotide sequence ID" value="NZ_RSED01000026.1"/>
</dbReference>
<name>A0A3R8RYZ0_9BURK</name>
<keyword evidence="3 7" id="KW-0812">Transmembrane</keyword>
<comment type="caution">
    <text evidence="8">The sequence shown here is derived from an EMBL/GenBank/DDBJ whole genome shotgun (WGS) entry which is preliminary data.</text>
</comment>
<evidence type="ECO:0000256" key="7">
    <source>
        <dbReference type="SAM" id="Phobius"/>
    </source>
</evidence>
<keyword evidence="9" id="KW-1185">Reference proteome</keyword>
<dbReference type="EMBL" id="RSED01000026">
    <property type="protein sequence ID" value="RRS01173.1"/>
    <property type="molecule type" value="Genomic_DNA"/>
</dbReference>
<reference evidence="8 9" key="1">
    <citation type="submission" date="2018-12" db="EMBL/GenBank/DDBJ databases">
        <title>The whole draft genome of Aquabacterium sp. SJQ9.</title>
        <authorList>
            <person name="Sun L."/>
            <person name="Gao X."/>
            <person name="Chen W."/>
            <person name="Huang K."/>
        </authorList>
    </citation>
    <scope>NUCLEOTIDE SEQUENCE [LARGE SCALE GENOMIC DNA]</scope>
    <source>
        <strain evidence="8 9">SJQ9</strain>
    </source>
</reference>
<dbReference type="AlphaFoldDB" id="A0A3R8RYZ0"/>
<feature type="compositionally biased region" description="Low complexity" evidence="6">
    <location>
        <begin position="267"/>
        <end position="288"/>
    </location>
</feature>
<accession>A0A3R8RYZ0</accession>
<feature type="region of interest" description="Disordered" evidence="6">
    <location>
        <begin position="174"/>
        <end position="206"/>
    </location>
</feature>
<evidence type="ECO:0000256" key="1">
    <source>
        <dbReference type="ARBA" id="ARBA00004167"/>
    </source>
</evidence>
<feature type="region of interest" description="Disordered" evidence="6">
    <location>
        <begin position="81"/>
        <end position="145"/>
    </location>
</feature>